<organism evidence="1 2">
    <name type="scientific">Flavisolibacter tropicus</name>
    <dbReference type="NCBI Taxonomy" id="1492898"/>
    <lineage>
        <taxon>Bacteria</taxon>
        <taxon>Pseudomonadati</taxon>
        <taxon>Bacteroidota</taxon>
        <taxon>Chitinophagia</taxon>
        <taxon>Chitinophagales</taxon>
        <taxon>Chitinophagaceae</taxon>
        <taxon>Flavisolibacter</taxon>
    </lineage>
</organism>
<sequence length="281" mass="32570">MQKFIAAFDGLRFSQSTLDYAVHLAKLSNTHLIGVFLDNILYNSYQYAELVDEEEGGVSERKRRLLNEQDKIKRDEAALSFEQACHQAKITFAVHRDRNASLQELLHESIYADLLVINQTETFTYFEEEAPTAFIRNLLSDVQCPVLVVPKSYHPIEKLVLLYDGEPSSVYAIKMFGYLLPQLGQLPTEVLTIKSHDQPIHVPESRLMKEFIKRHFSNVEYIVKQGIVEEQILGHLQYYNPHCLIVVGGYQRSRVSKWFRRSMADHLLQYTKLPLFIAHNK</sequence>
<dbReference type="AlphaFoldDB" id="A0A172TRB3"/>
<dbReference type="KEGG" id="fla:SY85_02685"/>
<proteinExistence type="predicted"/>
<dbReference type="EMBL" id="CP011390">
    <property type="protein sequence ID" value="ANE49570.1"/>
    <property type="molecule type" value="Genomic_DNA"/>
</dbReference>
<protein>
    <recommendedName>
        <fullName evidence="3">UspA domain-containing protein</fullName>
    </recommendedName>
</protein>
<accession>A0A172TRB3</accession>
<dbReference type="Gene3D" id="3.40.50.12370">
    <property type="match status" value="1"/>
</dbReference>
<name>A0A172TRB3_9BACT</name>
<dbReference type="RefSeq" id="WP_066401686.1">
    <property type="nucleotide sequence ID" value="NZ_CP011390.1"/>
</dbReference>
<reference evidence="1 2" key="2">
    <citation type="journal article" date="2016" name="Int. J. Syst. Evol. Microbiol.">
        <title>Flavisolibacter tropicus sp. nov., isolated from tropical soil.</title>
        <authorList>
            <person name="Lee J.J."/>
            <person name="Kang M.S."/>
            <person name="Kim G.S."/>
            <person name="Lee C.S."/>
            <person name="Lim S."/>
            <person name="Lee J."/>
            <person name="Roh S.H."/>
            <person name="Kang H."/>
            <person name="Ha J.M."/>
            <person name="Bae S."/>
            <person name="Jung H.Y."/>
            <person name="Kim M.K."/>
        </authorList>
    </citation>
    <scope>NUCLEOTIDE SEQUENCE [LARGE SCALE GENOMIC DNA]</scope>
    <source>
        <strain evidence="1 2">LCS9</strain>
    </source>
</reference>
<evidence type="ECO:0008006" key="3">
    <source>
        <dbReference type="Google" id="ProtNLM"/>
    </source>
</evidence>
<reference evidence="2" key="1">
    <citation type="submission" date="2015-01" db="EMBL/GenBank/DDBJ databases">
        <title>Flavisolibacter sp./LCS9/ whole genome sequencing.</title>
        <authorList>
            <person name="Kim M.K."/>
            <person name="Srinivasan S."/>
            <person name="Lee J.-J."/>
        </authorList>
    </citation>
    <scope>NUCLEOTIDE SEQUENCE [LARGE SCALE GENOMIC DNA]</scope>
    <source>
        <strain evidence="2">LCS9</strain>
    </source>
</reference>
<gene>
    <name evidence="1" type="ORF">SY85_02685</name>
</gene>
<evidence type="ECO:0000313" key="1">
    <source>
        <dbReference type="EMBL" id="ANE49570.1"/>
    </source>
</evidence>
<evidence type="ECO:0000313" key="2">
    <source>
        <dbReference type="Proteomes" id="UP000077177"/>
    </source>
</evidence>
<keyword evidence="2" id="KW-1185">Reference proteome</keyword>
<dbReference type="OrthoDB" id="641005at2"/>
<dbReference type="SUPFAM" id="SSF52402">
    <property type="entry name" value="Adenine nucleotide alpha hydrolases-like"/>
    <property type="match status" value="2"/>
</dbReference>
<dbReference type="Proteomes" id="UP000077177">
    <property type="component" value="Chromosome"/>
</dbReference>
<dbReference type="STRING" id="1492898.SY85_02685"/>